<dbReference type="Gene3D" id="3.10.450.160">
    <property type="entry name" value="inner membrane protein cigr"/>
    <property type="match status" value="1"/>
</dbReference>
<feature type="signal peptide" evidence="2">
    <location>
        <begin position="1"/>
        <end position="29"/>
    </location>
</feature>
<proteinExistence type="predicted"/>
<keyword evidence="2" id="KW-0732">Signal</keyword>
<keyword evidence="4" id="KW-1185">Reference proteome</keyword>
<dbReference type="EMBL" id="JANIBM010000004">
    <property type="protein sequence ID" value="MCQ8180509.1"/>
    <property type="molecule type" value="Genomic_DNA"/>
</dbReference>
<dbReference type="RefSeq" id="WP_256609873.1">
    <property type="nucleotide sequence ID" value="NZ_JANIBM010000004.1"/>
</dbReference>
<evidence type="ECO:0000313" key="3">
    <source>
        <dbReference type="EMBL" id="MCQ8180509.1"/>
    </source>
</evidence>
<evidence type="ECO:0008006" key="5">
    <source>
        <dbReference type="Google" id="ProtNLM"/>
    </source>
</evidence>
<reference evidence="3 4" key="1">
    <citation type="submission" date="2022-07" db="EMBL/GenBank/DDBJ databases">
        <title>Methylomonas rivi sp. nov., Methylomonas rosea sp. nov., Methylomonas aureus sp. nov. and Methylomonas subterranea sp. nov., four novel methanotrophs isolated from a freshwater creek and the deep terrestrial subsurface.</title>
        <authorList>
            <person name="Abin C."/>
            <person name="Sankaranarayanan K."/>
            <person name="Garner C."/>
            <person name="Sindelar R."/>
            <person name="Kotary K."/>
            <person name="Garner R."/>
            <person name="Barclay S."/>
            <person name="Lawson P."/>
            <person name="Krumholz L."/>
        </authorList>
    </citation>
    <scope>NUCLEOTIDE SEQUENCE [LARGE SCALE GENOMIC DNA]</scope>
    <source>
        <strain evidence="3 4">SURF-1</strain>
    </source>
</reference>
<feature type="region of interest" description="Disordered" evidence="1">
    <location>
        <begin position="35"/>
        <end position="55"/>
    </location>
</feature>
<sequence length="165" mass="18724">MRITRNAIMKQFPPFLTACLLLSAPCVIAKNAKHGRDQAPKTMQHQSGEDHFDDSRREAKQYQNYRFSDADRRTIREYYEPLYRNADCPPGLKKKRNGCLPPGQAKKWAIGRPLPRDVIYYEVPPHLIGSSLAGYRLVRVASDILMIAIGSGIVVDAITDLNQIR</sequence>
<protein>
    <recommendedName>
        <fullName evidence="5">Nickel/cobalt transporter regulator</fullName>
    </recommendedName>
</protein>
<evidence type="ECO:0000256" key="1">
    <source>
        <dbReference type="SAM" id="MobiDB-lite"/>
    </source>
</evidence>
<comment type="caution">
    <text evidence="3">The sequence shown here is derived from an EMBL/GenBank/DDBJ whole genome shotgun (WGS) entry which is preliminary data.</text>
</comment>
<evidence type="ECO:0000256" key="2">
    <source>
        <dbReference type="SAM" id="SignalP"/>
    </source>
</evidence>
<name>A0ABT1UE49_9GAMM</name>
<evidence type="ECO:0000313" key="4">
    <source>
        <dbReference type="Proteomes" id="UP001524569"/>
    </source>
</evidence>
<gene>
    <name evidence="3" type="ORF">NP603_05270</name>
</gene>
<organism evidence="3 4">
    <name type="scientific">Methylomonas aurea</name>
    <dbReference type="NCBI Taxonomy" id="2952224"/>
    <lineage>
        <taxon>Bacteria</taxon>
        <taxon>Pseudomonadati</taxon>
        <taxon>Pseudomonadota</taxon>
        <taxon>Gammaproteobacteria</taxon>
        <taxon>Methylococcales</taxon>
        <taxon>Methylococcaceae</taxon>
        <taxon>Methylomonas</taxon>
    </lineage>
</organism>
<feature type="chain" id="PRO_5045248690" description="Nickel/cobalt transporter regulator" evidence="2">
    <location>
        <begin position="30"/>
        <end position="165"/>
    </location>
</feature>
<dbReference type="Proteomes" id="UP001524569">
    <property type="component" value="Unassembled WGS sequence"/>
</dbReference>
<accession>A0ABT1UE49</accession>